<reference evidence="1" key="1">
    <citation type="journal article" date="2020" name="Nature">
        <title>Giant virus diversity and host interactions through global metagenomics.</title>
        <authorList>
            <person name="Schulz F."/>
            <person name="Roux S."/>
            <person name="Paez-Espino D."/>
            <person name="Jungbluth S."/>
            <person name="Walsh D.A."/>
            <person name="Denef V.J."/>
            <person name="McMahon K.D."/>
            <person name="Konstantinidis K.T."/>
            <person name="Eloe-Fadrosh E.A."/>
            <person name="Kyrpides N.C."/>
            <person name="Woyke T."/>
        </authorList>
    </citation>
    <scope>NUCLEOTIDE SEQUENCE</scope>
    <source>
        <strain evidence="1">GVMAG-S-3300013006-138</strain>
    </source>
</reference>
<dbReference type="AlphaFoldDB" id="A0A6C0KLF4"/>
<name>A0A6C0KLF4_9ZZZZ</name>
<evidence type="ECO:0000313" key="1">
    <source>
        <dbReference type="EMBL" id="QHU18123.1"/>
    </source>
</evidence>
<organism evidence="1">
    <name type="scientific">viral metagenome</name>
    <dbReference type="NCBI Taxonomy" id="1070528"/>
    <lineage>
        <taxon>unclassified sequences</taxon>
        <taxon>metagenomes</taxon>
        <taxon>organismal metagenomes</taxon>
    </lineage>
</organism>
<sequence>MTFCFLLLDVGISTGGLGVSILGAAPNHWSKVIKD</sequence>
<proteinExistence type="predicted"/>
<dbReference type="EMBL" id="MN740925">
    <property type="protein sequence ID" value="QHU18123.1"/>
    <property type="molecule type" value="Genomic_DNA"/>
</dbReference>
<accession>A0A6C0KLF4</accession>
<protein>
    <submittedName>
        <fullName evidence="1">Uncharacterized protein</fullName>
    </submittedName>
</protein>